<evidence type="ECO:0000256" key="10">
    <source>
        <dbReference type="ARBA" id="ARBA00023237"/>
    </source>
</evidence>
<keyword evidence="6 11" id="KW-0732">Signal</keyword>
<evidence type="ECO:0000256" key="5">
    <source>
        <dbReference type="ARBA" id="ARBA00022692"/>
    </source>
</evidence>
<dbReference type="PANTHER" id="PTHR34501:SF9">
    <property type="entry name" value="MAJOR OUTER MEMBRANE PROTEIN P.IA"/>
    <property type="match status" value="1"/>
</dbReference>
<dbReference type="InterPro" id="IPR023614">
    <property type="entry name" value="Porin_dom_sf"/>
</dbReference>
<dbReference type="CDD" id="cd00342">
    <property type="entry name" value="gram_neg_porins"/>
    <property type="match status" value="1"/>
</dbReference>
<keyword evidence="14" id="KW-1185">Reference proteome</keyword>
<evidence type="ECO:0000256" key="9">
    <source>
        <dbReference type="ARBA" id="ARBA00023136"/>
    </source>
</evidence>
<dbReference type="InterPro" id="IPR002299">
    <property type="entry name" value="Porin_Neis"/>
</dbReference>
<dbReference type="InterPro" id="IPR033900">
    <property type="entry name" value="Gram_neg_porin_domain"/>
</dbReference>
<keyword evidence="7" id="KW-0406">Ion transport</keyword>
<dbReference type="GO" id="GO:0009279">
    <property type="term" value="C:cell outer membrane"/>
    <property type="evidence" value="ECO:0007669"/>
    <property type="project" value="UniProtKB-SubCell"/>
</dbReference>
<dbReference type="KEGG" id="drg:H9K76_07870"/>
<evidence type="ECO:0000256" key="6">
    <source>
        <dbReference type="ARBA" id="ARBA00022729"/>
    </source>
</evidence>
<feature type="chain" id="PRO_5028959623" evidence="11">
    <location>
        <begin position="20"/>
        <end position="349"/>
    </location>
</feature>
<dbReference type="SUPFAM" id="SSF56935">
    <property type="entry name" value="Porins"/>
    <property type="match status" value="1"/>
</dbReference>
<evidence type="ECO:0000259" key="12">
    <source>
        <dbReference type="Pfam" id="PF13609"/>
    </source>
</evidence>
<dbReference type="InterPro" id="IPR001702">
    <property type="entry name" value="Porin_Gram-ve"/>
</dbReference>
<evidence type="ECO:0000313" key="14">
    <source>
        <dbReference type="Proteomes" id="UP000515811"/>
    </source>
</evidence>
<dbReference type="GO" id="GO:0015288">
    <property type="term" value="F:porin activity"/>
    <property type="evidence" value="ECO:0007669"/>
    <property type="project" value="UniProtKB-KW"/>
</dbReference>
<name>A0A7G9RSZ8_9BURK</name>
<comment type="subcellular location">
    <subcellularLocation>
        <location evidence="1">Cell outer membrane</location>
        <topology evidence="1">Multi-pass membrane protein</topology>
    </subcellularLocation>
</comment>
<keyword evidence="10" id="KW-0998">Cell outer membrane</keyword>
<keyword evidence="5" id="KW-0812">Transmembrane</keyword>
<reference evidence="13 14" key="1">
    <citation type="submission" date="2020-08" db="EMBL/GenBank/DDBJ databases">
        <title>Genome sequence of Diaphorobacter ruginosibacter DSM 27467T.</title>
        <authorList>
            <person name="Hyun D.-W."/>
            <person name="Bae J.-W."/>
        </authorList>
    </citation>
    <scope>NUCLEOTIDE SEQUENCE [LARGE SCALE GENOMIC DNA]</scope>
    <source>
        <strain evidence="13 14">DSM 27467</strain>
    </source>
</reference>
<accession>A0A7G9RSZ8</accession>
<evidence type="ECO:0000256" key="7">
    <source>
        <dbReference type="ARBA" id="ARBA00023065"/>
    </source>
</evidence>
<organism evidence="13 14">
    <name type="scientific">Diaphorobacter ruginosibacter</name>
    <dbReference type="NCBI Taxonomy" id="1715720"/>
    <lineage>
        <taxon>Bacteria</taxon>
        <taxon>Pseudomonadati</taxon>
        <taxon>Pseudomonadota</taxon>
        <taxon>Betaproteobacteria</taxon>
        <taxon>Burkholderiales</taxon>
        <taxon>Comamonadaceae</taxon>
        <taxon>Diaphorobacter</taxon>
    </lineage>
</organism>
<evidence type="ECO:0000256" key="11">
    <source>
        <dbReference type="SAM" id="SignalP"/>
    </source>
</evidence>
<sequence length="349" mass="36676">MKKYLGMVVMLAASGAATAQSSVTLFGIVDAGLTYAKASGGDSVYGMSNSGNLTSRLGFRGLEDLGGGLKAGFWLEGGFNNDSGTGLTAGSFDFRRRSTISLMGGFGEVRLGRAFTRAYEDLSRHDVFGQVGIGQNQTWYNAPAAVVRGSNMLTYISPSLSGFKASADIGFGETPGSASNNRYLGGSATYDNGPLSLSLAAEQWNDAAYAAGAQTVVLDNTRAYGLGASYNFGSAKLAALVRQQRNKPVTGESVKFNTAHVGAIVPLGAGEARVGYNYYDNTGTDGKAHQLSLGYVYSLSKRTALYGTYAFMKNQKQERFMLTAAGLNMTAPSPGKSQNAITVGIRHSF</sequence>
<dbReference type="EMBL" id="CP060714">
    <property type="protein sequence ID" value="QNN58723.1"/>
    <property type="molecule type" value="Genomic_DNA"/>
</dbReference>
<gene>
    <name evidence="13" type="ORF">H9K76_07870</name>
</gene>
<evidence type="ECO:0000256" key="3">
    <source>
        <dbReference type="ARBA" id="ARBA00022448"/>
    </source>
</evidence>
<dbReference type="GO" id="GO:0046930">
    <property type="term" value="C:pore complex"/>
    <property type="evidence" value="ECO:0007669"/>
    <property type="project" value="UniProtKB-KW"/>
</dbReference>
<dbReference type="Gene3D" id="2.40.160.10">
    <property type="entry name" value="Porin"/>
    <property type="match status" value="1"/>
</dbReference>
<comment type="subunit">
    <text evidence="2">Homotrimer.</text>
</comment>
<feature type="signal peptide" evidence="11">
    <location>
        <begin position="1"/>
        <end position="19"/>
    </location>
</feature>
<dbReference type="PANTHER" id="PTHR34501">
    <property type="entry name" value="PROTEIN YDDL-RELATED"/>
    <property type="match status" value="1"/>
</dbReference>
<keyword evidence="3" id="KW-0813">Transport</keyword>
<evidence type="ECO:0000313" key="13">
    <source>
        <dbReference type="EMBL" id="QNN58723.1"/>
    </source>
</evidence>
<dbReference type="PRINTS" id="PR00182">
    <property type="entry name" value="ECOLNEIPORIN"/>
</dbReference>
<dbReference type="Proteomes" id="UP000515811">
    <property type="component" value="Chromosome"/>
</dbReference>
<evidence type="ECO:0000256" key="4">
    <source>
        <dbReference type="ARBA" id="ARBA00022452"/>
    </source>
</evidence>
<dbReference type="RefSeq" id="WP_187599341.1">
    <property type="nucleotide sequence ID" value="NZ_CP060714.1"/>
</dbReference>
<evidence type="ECO:0000256" key="1">
    <source>
        <dbReference type="ARBA" id="ARBA00004571"/>
    </source>
</evidence>
<protein>
    <submittedName>
        <fullName evidence="13">Porin</fullName>
    </submittedName>
</protein>
<keyword evidence="4" id="KW-1134">Transmembrane beta strand</keyword>
<proteinExistence type="predicted"/>
<keyword evidence="8" id="KW-0626">Porin</keyword>
<dbReference type="AlphaFoldDB" id="A0A7G9RSZ8"/>
<dbReference type="PRINTS" id="PR00184">
    <property type="entry name" value="NEISSPPORIN"/>
</dbReference>
<evidence type="ECO:0000256" key="2">
    <source>
        <dbReference type="ARBA" id="ARBA00011233"/>
    </source>
</evidence>
<feature type="domain" description="Porin" evidence="12">
    <location>
        <begin position="8"/>
        <end position="316"/>
    </location>
</feature>
<evidence type="ECO:0000256" key="8">
    <source>
        <dbReference type="ARBA" id="ARBA00023114"/>
    </source>
</evidence>
<dbReference type="Pfam" id="PF13609">
    <property type="entry name" value="Porin_4"/>
    <property type="match status" value="1"/>
</dbReference>
<dbReference type="GO" id="GO:0034220">
    <property type="term" value="P:monoatomic ion transmembrane transport"/>
    <property type="evidence" value="ECO:0007669"/>
    <property type="project" value="InterPro"/>
</dbReference>
<keyword evidence="9" id="KW-0472">Membrane</keyword>
<dbReference type="InterPro" id="IPR050298">
    <property type="entry name" value="Gram-neg_bact_OMP"/>
</dbReference>